<evidence type="ECO:0000313" key="2">
    <source>
        <dbReference type="EMBL" id="GAA5081486.1"/>
    </source>
</evidence>
<sequence length="205" mass="23771">MSSVPFLDPVVLEGRHVRLEPMEASHASGLAQAVRDGELWKLWYTSVPTPDAVDAHVELMLKRRELRTFLPFVVKSVETGEIVGQTTFCNVDHDNRRVEIGYTWYSQRVQRTAINTEAKWLLLRHAFEAWQCIAVEFRTNWFNERSRTAIARLGAKQDGVLRNHMRMPDGSFRDTVVFSIIESEWPAVKRNLQHRLEQNEQGSRP</sequence>
<accession>A0ABP9LNP0</accession>
<proteinExistence type="predicted"/>
<dbReference type="SUPFAM" id="SSF55729">
    <property type="entry name" value="Acyl-CoA N-acyltransferases (Nat)"/>
    <property type="match status" value="1"/>
</dbReference>
<comment type="caution">
    <text evidence="2">The sequence shown here is derived from an EMBL/GenBank/DDBJ whole genome shotgun (WGS) entry which is preliminary data.</text>
</comment>
<dbReference type="EMBL" id="BAABKY010000005">
    <property type="protein sequence ID" value="GAA5081486.1"/>
    <property type="molecule type" value="Genomic_DNA"/>
</dbReference>
<dbReference type="PANTHER" id="PTHR43610">
    <property type="entry name" value="BLL6696 PROTEIN"/>
    <property type="match status" value="1"/>
</dbReference>
<protein>
    <submittedName>
        <fullName evidence="2">GNAT family protein</fullName>
    </submittedName>
</protein>
<evidence type="ECO:0000313" key="3">
    <source>
        <dbReference type="Proteomes" id="UP001501083"/>
    </source>
</evidence>
<dbReference type="RefSeq" id="WP_158987751.1">
    <property type="nucleotide sequence ID" value="NZ_BAABKY010000005.1"/>
</dbReference>
<name>A0ABP9LNP0_9GAMM</name>
<dbReference type="Proteomes" id="UP001501083">
    <property type="component" value="Unassembled WGS sequence"/>
</dbReference>
<dbReference type="InterPro" id="IPR000182">
    <property type="entry name" value="GNAT_dom"/>
</dbReference>
<dbReference type="Pfam" id="PF13302">
    <property type="entry name" value="Acetyltransf_3"/>
    <property type="match status" value="1"/>
</dbReference>
<keyword evidence="3" id="KW-1185">Reference proteome</keyword>
<feature type="domain" description="N-acetyltransferase" evidence="1">
    <location>
        <begin position="17"/>
        <end position="156"/>
    </location>
</feature>
<gene>
    <name evidence="2" type="ORF">GCM10025759_31860</name>
</gene>
<dbReference type="Gene3D" id="3.40.630.30">
    <property type="match status" value="1"/>
</dbReference>
<dbReference type="InterPro" id="IPR016181">
    <property type="entry name" value="Acyl_CoA_acyltransferase"/>
</dbReference>
<reference evidence="3" key="1">
    <citation type="journal article" date="2019" name="Int. J. Syst. Evol. Microbiol.">
        <title>The Global Catalogue of Microorganisms (GCM) 10K type strain sequencing project: providing services to taxonomists for standard genome sequencing and annotation.</title>
        <authorList>
            <consortium name="The Broad Institute Genomics Platform"/>
            <consortium name="The Broad Institute Genome Sequencing Center for Infectious Disease"/>
            <person name="Wu L."/>
            <person name="Ma J."/>
        </authorList>
    </citation>
    <scope>NUCLEOTIDE SEQUENCE [LARGE SCALE GENOMIC DNA]</scope>
    <source>
        <strain evidence="3">JCM 19212</strain>
    </source>
</reference>
<organism evidence="2 3">
    <name type="scientific">Lysobacter panacisoli</name>
    <dbReference type="NCBI Taxonomy" id="1255263"/>
    <lineage>
        <taxon>Bacteria</taxon>
        <taxon>Pseudomonadati</taxon>
        <taxon>Pseudomonadota</taxon>
        <taxon>Gammaproteobacteria</taxon>
        <taxon>Lysobacterales</taxon>
        <taxon>Lysobacteraceae</taxon>
        <taxon>Lysobacter</taxon>
    </lineage>
</organism>
<dbReference type="PANTHER" id="PTHR43610:SF1">
    <property type="entry name" value="N-ACETYLTRANSFERASE DOMAIN-CONTAINING PROTEIN"/>
    <property type="match status" value="1"/>
</dbReference>
<evidence type="ECO:0000259" key="1">
    <source>
        <dbReference type="Pfam" id="PF13302"/>
    </source>
</evidence>